<sequence>MEIKNRSEKIEKELKERTRKNSNLEIDKIKIAGENEDLEKRIFLSKNEKKEIFHKWKN</sequence>
<feature type="coiled-coil region" evidence="1">
    <location>
        <begin position="7"/>
        <end position="41"/>
    </location>
</feature>
<dbReference type="KEGG" id="lrug:AB8B22_02290"/>
<dbReference type="RefSeq" id="WP_369711498.1">
    <property type="nucleotide sequence ID" value="NZ_CP165644.1"/>
</dbReference>
<protein>
    <submittedName>
        <fullName evidence="2">Uncharacterized protein</fullName>
    </submittedName>
</protein>
<organism evidence="2">
    <name type="scientific">Leptotrichia rugosa</name>
    <dbReference type="NCBI Taxonomy" id="3239302"/>
    <lineage>
        <taxon>Bacteria</taxon>
        <taxon>Fusobacteriati</taxon>
        <taxon>Fusobacteriota</taxon>
        <taxon>Fusobacteriia</taxon>
        <taxon>Fusobacteriales</taxon>
        <taxon>Leptotrichiaceae</taxon>
        <taxon>Leptotrichia</taxon>
    </lineage>
</organism>
<dbReference type="EMBL" id="CP165644">
    <property type="protein sequence ID" value="XDU67262.1"/>
    <property type="molecule type" value="Genomic_DNA"/>
</dbReference>
<reference evidence="2" key="1">
    <citation type="submission" date="2024-07" db="EMBL/GenBank/DDBJ databases">
        <authorList>
            <person name="Li X.-J."/>
            <person name="Wang X."/>
        </authorList>
    </citation>
    <scope>NUCLEOTIDE SEQUENCE</scope>
    <source>
        <strain evidence="2">HSP-334</strain>
    </source>
</reference>
<dbReference type="AlphaFoldDB" id="A0AB39VJ12"/>
<keyword evidence="1" id="KW-0175">Coiled coil</keyword>
<name>A0AB39VJ12_9FUSO</name>
<gene>
    <name evidence="2" type="ORF">AB8B22_02290</name>
</gene>
<evidence type="ECO:0000256" key="1">
    <source>
        <dbReference type="SAM" id="Coils"/>
    </source>
</evidence>
<proteinExistence type="predicted"/>
<accession>A0AB39VJ12</accession>
<evidence type="ECO:0000313" key="2">
    <source>
        <dbReference type="EMBL" id="XDU67262.1"/>
    </source>
</evidence>